<feature type="compositionally biased region" description="Low complexity" evidence="3">
    <location>
        <begin position="782"/>
        <end position="803"/>
    </location>
</feature>
<dbReference type="Proteomes" id="UP001152797">
    <property type="component" value="Unassembled WGS sequence"/>
</dbReference>
<dbReference type="EMBL" id="CAMXCT010002913">
    <property type="protein sequence ID" value="CAI4001309.1"/>
    <property type="molecule type" value="Genomic_DNA"/>
</dbReference>
<feature type="compositionally biased region" description="Pro residues" evidence="3">
    <location>
        <begin position="850"/>
        <end position="861"/>
    </location>
</feature>
<keyword evidence="7" id="KW-1185">Reference proteome</keyword>
<feature type="repeat" description="RCC1" evidence="2">
    <location>
        <begin position="181"/>
        <end position="236"/>
    </location>
</feature>
<dbReference type="InterPro" id="IPR009091">
    <property type="entry name" value="RCC1/BLIP-II"/>
</dbReference>
<dbReference type="PANTHER" id="PTHR22872">
    <property type="entry name" value="BTK-BINDING PROTEIN-RELATED"/>
    <property type="match status" value="1"/>
</dbReference>
<dbReference type="OrthoDB" id="16281at2759"/>
<feature type="region of interest" description="Disordered" evidence="3">
    <location>
        <begin position="756"/>
        <end position="1015"/>
    </location>
</feature>
<feature type="repeat" description="RCC1" evidence="2">
    <location>
        <begin position="67"/>
        <end position="119"/>
    </location>
</feature>
<evidence type="ECO:0000256" key="1">
    <source>
        <dbReference type="ARBA" id="ARBA00022737"/>
    </source>
</evidence>
<dbReference type="PROSITE" id="PS50012">
    <property type="entry name" value="RCC1_3"/>
    <property type="match status" value="4"/>
</dbReference>
<reference evidence="4" key="1">
    <citation type="submission" date="2022-10" db="EMBL/GenBank/DDBJ databases">
        <authorList>
            <person name="Chen Y."/>
            <person name="Dougan E. K."/>
            <person name="Chan C."/>
            <person name="Rhodes N."/>
            <person name="Thang M."/>
        </authorList>
    </citation>
    <scope>NUCLEOTIDE SEQUENCE</scope>
</reference>
<gene>
    <name evidence="4" type="ORF">C1SCF055_LOCUS27363</name>
</gene>
<dbReference type="EMBL" id="CAMXCT030002913">
    <property type="protein sequence ID" value="CAL4788621.1"/>
    <property type="molecule type" value="Genomic_DNA"/>
</dbReference>
<dbReference type="Pfam" id="PF00415">
    <property type="entry name" value="RCC1"/>
    <property type="match status" value="4"/>
</dbReference>
<proteinExistence type="predicted"/>
<evidence type="ECO:0000313" key="7">
    <source>
        <dbReference type="Proteomes" id="UP001152797"/>
    </source>
</evidence>
<feature type="region of interest" description="Disordered" evidence="3">
    <location>
        <begin position="532"/>
        <end position="557"/>
    </location>
</feature>
<sequence>MEHALRALRQLSAGVGNEAWVFKAASLVPAGWEETTTSTSAELVRQGSDSESEEEILDIQQQSVKLSELYTWGRATNYQLGYGVSGNEQQIPKLVQLPIGKQVMYLSCGRFHSTAVTSCGSVFTWGFAGASGRLGLEQAKREAREAAVVEPTPLPQFGPGRHHATKVATGLNHTLAMTAAGKLLVWGSNERGQLGHGTPGDTAVLQPTVLKAAPWQKQKVTDIATGSLHSLCIAGESGQVFAWGCNAHGALGLGTPPTGPSHTAQPQCLPHLKSATFLVANPCGNVSLCLMMSHGDAMMFGGSPVPASDGRSVDQRFYVPARVRRKEPDPSLTSSDDWQLQRGSQLSPLRWATLSDSEGFGIDTDGLLWVWPTSSRPATADLVSVALKRAVRSRLASASGANELTLDPSDPSNNEFVLMEEGEDEELTLATQELLMPKSPMQAPNLNEVQQVGISNFGVSFKAGISWAVDDSAGHLWQLKRAKSKDGWAAERFEYLAQVSCFACGPEHQAAVTTYMVPTVPRYDLPQDLKAVKAQESQEQHSDETDTRSDSKETVAKRPVQSLQQICEDKLCAKLNPRSFGLVCDIAWELNRPALLDRAFRFLCANAPLMFSKLHLPTLSQLPVEVLAAFEMAAKAKVVADSGGASVGSAPSRKESREDVVQMHETNDLPFVRDFGDEFSSDLGAPFQMDDMDDERMLNEISKLCESGQWSSIASQALSLLATSLPGSAAGEGLIAEKLGLSFALDELEQVQLEADAEKEDARRKRRASNVSSVSPQIAAVPSKYASPAMSSKSSPKSAAISPFLQPEKSSSPMLEAQDRQEWVEVKGNSRARKDVSMASPKVKASPEPTQMPPAAVPPSPKGGKKGDSSGKGGKDGTGKGKTSLMSLDESASSRHLRLADFIKPQVGRGKGKGGTDAKKSEKSDAESGPSAILVSALQSAGKAEKGVENGSAKWALPKDDGFNGNPKLSQILEEDKGSKEAKRKQSLRKPETKVMTCSWGRDALPSEQSKNQSIAEIQQEEELLREHDEILEIEAMFAALEVAEIHEALEQSRAANGEVTGPSPSKDVKGRASGHKPQAKVEAKGHRKKKGNPNSKSDWWSQGWDGWNSGWWESEKSTARWQKRPAESETAQREA</sequence>
<evidence type="ECO:0000313" key="4">
    <source>
        <dbReference type="EMBL" id="CAI4001309.1"/>
    </source>
</evidence>
<evidence type="ECO:0000313" key="6">
    <source>
        <dbReference type="EMBL" id="CAL4788621.1"/>
    </source>
</evidence>
<evidence type="ECO:0000256" key="2">
    <source>
        <dbReference type="PROSITE-ProRule" id="PRU00235"/>
    </source>
</evidence>
<dbReference type="InterPro" id="IPR000408">
    <property type="entry name" value="Reg_chr_condens"/>
</dbReference>
<dbReference type="EMBL" id="CAMXCT020002913">
    <property type="protein sequence ID" value="CAL1154684.1"/>
    <property type="molecule type" value="Genomic_DNA"/>
</dbReference>
<name>A0A9P1CZY9_9DINO</name>
<dbReference type="Gene3D" id="2.130.10.30">
    <property type="entry name" value="Regulator of chromosome condensation 1/beta-lactamase-inhibitor protein II"/>
    <property type="match status" value="1"/>
</dbReference>
<dbReference type="InterPro" id="IPR051625">
    <property type="entry name" value="Signaling_Regulatory_Domain"/>
</dbReference>
<protein>
    <submittedName>
        <fullName evidence="6">RCC1 and BTB domain-containing protein 2</fullName>
    </submittedName>
</protein>
<evidence type="ECO:0000256" key="3">
    <source>
        <dbReference type="SAM" id="MobiDB-lite"/>
    </source>
</evidence>
<dbReference type="AlphaFoldDB" id="A0A9P1CZY9"/>
<comment type="caution">
    <text evidence="4">The sequence shown here is derived from an EMBL/GenBank/DDBJ whole genome shotgun (WGS) entry which is preliminary data.</text>
</comment>
<dbReference type="SUPFAM" id="SSF50985">
    <property type="entry name" value="RCC1/BLIP-II"/>
    <property type="match status" value="1"/>
</dbReference>
<feature type="compositionally biased region" description="Basic and acidic residues" evidence="3">
    <location>
        <begin position="914"/>
        <end position="926"/>
    </location>
</feature>
<evidence type="ECO:0000313" key="5">
    <source>
        <dbReference type="EMBL" id="CAL1154684.1"/>
    </source>
</evidence>
<dbReference type="PROSITE" id="PS00626">
    <property type="entry name" value="RCC1_2"/>
    <property type="match status" value="1"/>
</dbReference>
<feature type="region of interest" description="Disordered" evidence="3">
    <location>
        <begin position="1053"/>
        <end position="1136"/>
    </location>
</feature>
<accession>A0A9P1CZY9</accession>
<dbReference type="PRINTS" id="PR00633">
    <property type="entry name" value="RCCNDNSATION"/>
</dbReference>
<feature type="repeat" description="RCC1" evidence="2">
    <location>
        <begin position="238"/>
        <end position="294"/>
    </location>
</feature>
<feature type="compositionally biased region" description="Basic and acidic residues" evidence="3">
    <location>
        <begin position="865"/>
        <end position="879"/>
    </location>
</feature>
<feature type="compositionally biased region" description="Basic and acidic residues" evidence="3">
    <location>
        <begin position="1114"/>
        <end position="1136"/>
    </location>
</feature>
<reference evidence="5" key="2">
    <citation type="submission" date="2024-04" db="EMBL/GenBank/DDBJ databases">
        <authorList>
            <person name="Chen Y."/>
            <person name="Shah S."/>
            <person name="Dougan E. K."/>
            <person name="Thang M."/>
            <person name="Chan C."/>
        </authorList>
    </citation>
    <scope>NUCLEOTIDE SEQUENCE [LARGE SCALE GENOMIC DNA]</scope>
</reference>
<keyword evidence="1" id="KW-0677">Repeat</keyword>
<feature type="compositionally biased region" description="Basic and acidic residues" evidence="3">
    <location>
        <begin position="532"/>
        <end position="556"/>
    </location>
</feature>
<feature type="repeat" description="RCC1" evidence="2">
    <location>
        <begin position="120"/>
        <end position="180"/>
    </location>
</feature>
<organism evidence="4">
    <name type="scientific">Cladocopium goreaui</name>
    <dbReference type="NCBI Taxonomy" id="2562237"/>
    <lineage>
        <taxon>Eukaryota</taxon>
        <taxon>Sar</taxon>
        <taxon>Alveolata</taxon>
        <taxon>Dinophyceae</taxon>
        <taxon>Suessiales</taxon>
        <taxon>Symbiodiniaceae</taxon>
        <taxon>Cladocopium</taxon>
    </lineage>
</organism>
<dbReference type="PANTHER" id="PTHR22872:SF2">
    <property type="entry name" value="INHIBITOR OF BRUTON TYROSINE KINASE"/>
    <property type="match status" value="1"/>
</dbReference>